<feature type="transmembrane region" description="Helical" evidence="7">
    <location>
        <begin position="6"/>
        <end position="31"/>
    </location>
</feature>
<dbReference type="RefSeq" id="WP_344488102.1">
    <property type="nucleotide sequence ID" value="NZ_BAAAQF010000011.1"/>
</dbReference>
<gene>
    <name evidence="9" type="primary">ccsB</name>
    <name evidence="9" type="ORF">GCM10009830_31870</name>
</gene>
<accession>A0ABP4T4U6</accession>
<feature type="transmembrane region" description="Helical" evidence="7">
    <location>
        <begin position="142"/>
        <end position="162"/>
    </location>
</feature>
<evidence type="ECO:0000259" key="8">
    <source>
        <dbReference type="Pfam" id="PF01578"/>
    </source>
</evidence>
<keyword evidence="10" id="KW-1185">Reference proteome</keyword>
<feature type="domain" description="Cytochrome c assembly protein" evidence="8">
    <location>
        <begin position="115"/>
        <end position="325"/>
    </location>
</feature>
<dbReference type="EMBL" id="BAAAQF010000011">
    <property type="protein sequence ID" value="GAA1682323.1"/>
    <property type="molecule type" value="Genomic_DNA"/>
</dbReference>
<evidence type="ECO:0000313" key="9">
    <source>
        <dbReference type="EMBL" id="GAA1682323.1"/>
    </source>
</evidence>
<dbReference type="Proteomes" id="UP001499851">
    <property type="component" value="Unassembled WGS sequence"/>
</dbReference>
<reference evidence="10" key="1">
    <citation type="journal article" date="2019" name="Int. J. Syst. Evol. Microbiol.">
        <title>The Global Catalogue of Microorganisms (GCM) 10K type strain sequencing project: providing services to taxonomists for standard genome sequencing and annotation.</title>
        <authorList>
            <consortium name="The Broad Institute Genomics Platform"/>
            <consortium name="The Broad Institute Genome Sequencing Center for Infectious Disease"/>
            <person name="Wu L."/>
            <person name="Ma J."/>
        </authorList>
    </citation>
    <scope>NUCLEOTIDE SEQUENCE [LARGE SCALE GENOMIC DNA]</scope>
    <source>
        <strain evidence="10">JCM 16001</strain>
    </source>
</reference>
<organism evidence="9 10">
    <name type="scientific">Glycomyces endophyticus</name>
    <dbReference type="NCBI Taxonomy" id="480996"/>
    <lineage>
        <taxon>Bacteria</taxon>
        <taxon>Bacillati</taxon>
        <taxon>Actinomycetota</taxon>
        <taxon>Actinomycetes</taxon>
        <taxon>Glycomycetales</taxon>
        <taxon>Glycomycetaceae</taxon>
        <taxon>Glycomyces</taxon>
    </lineage>
</organism>
<evidence type="ECO:0000256" key="2">
    <source>
        <dbReference type="ARBA" id="ARBA00022692"/>
    </source>
</evidence>
<dbReference type="PANTHER" id="PTHR30071:SF1">
    <property type="entry name" value="CYTOCHROME B_B6 PROTEIN-RELATED"/>
    <property type="match status" value="1"/>
</dbReference>
<dbReference type="InterPro" id="IPR045062">
    <property type="entry name" value="Cyt_c_biogenesis_CcsA/CcmC"/>
</dbReference>
<feature type="region of interest" description="Disordered" evidence="6">
    <location>
        <begin position="47"/>
        <end position="71"/>
    </location>
</feature>
<feature type="transmembrane region" description="Helical" evidence="7">
    <location>
        <begin position="83"/>
        <end position="105"/>
    </location>
</feature>
<feature type="compositionally biased region" description="Low complexity" evidence="6">
    <location>
        <begin position="55"/>
        <end position="71"/>
    </location>
</feature>
<dbReference type="PANTHER" id="PTHR30071">
    <property type="entry name" value="HEME EXPORTER PROTEIN C"/>
    <property type="match status" value="1"/>
</dbReference>
<keyword evidence="3" id="KW-0201">Cytochrome c-type biogenesis</keyword>
<evidence type="ECO:0000256" key="4">
    <source>
        <dbReference type="ARBA" id="ARBA00022989"/>
    </source>
</evidence>
<dbReference type="NCBIfam" id="TIGR03144">
    <property type="entry name" value="cytochr_II_ccsB"/>
    <property type="match status" value="1"/>
</dbReference>
<evidence type="ECO:0000256" key="1">
    <source>
        <dbReference type="ARBA" id="ARBA00004141"/>
    </source>
</evidence>
<dbReference type="InterPro" id="IPR017562">
    <property type="entry name" value="Cyt_c_biogenesis_CcsA"/>
</dbReference>
<evidence type="ECO:0000256" key="7">
    <source>
        <dbReference type="SAM" id="Phobius"/>
    </source>
</evidence>
<comment type="caution">
    <text evidence="9">The sequence shown here is derived from an EMBL/GenBank/DDBJ whole genome shotgun (WGS) entry which is preliminary data.</text>
</comment>
<feature type="transmembrane region" description="Helical" evidence="7">
    <location>
        <begin position="174"/>
        <end position="199"/>
    </location>
</feature>
<evidence type="ECO:0000256" key="3">
    <source>
        <dbReference type="ARBA" id="ARBA00022748"/>
    </source>
</evidence>
<keyword evidence="2 7" id="KW-0812">Transmembrane</keyword>
<feature type="transmembrane region" description="Helical" evidence="7">
    <location>
        <begin position="241"/>
        <end position="261"/>
    </location>
</feature>
<dbReference type="Pfam" id="PF01578">
    <property type="entry name" value="Cytochrom_C_asm"/>
    <property type="match status" value="1"/>
</dbReference>
<feature type="transmembrane region" description="Helical" evidence="7">
    <location>
        <begin position="273"/>
        <end position="290"/>
    </location>
</feature>
<name>A0ABP4T4U6_9ACTN</name>
<comment type="subcellular location">
    <subcellularLocation>
        <location evidence="1">Membrane</location>
        <topology evidence="1">Multi-pass membrane protein</topology>
    </subcellularLocation>
</comment>
<keyword evidence="5 7" id="KW-0472">Membrane</keyword>
<evidence type="ECO:0000256" key="6">
    <source>
        <dbReference type="SAM" id="MobiDB-lite"/>
    </source>
</evidence>
<keyword evidence="4 7" id="KW-1133">Transmembrane helix</keyword>
<proteinExistence type="predicted"/>
<dbReference type="InterPro" id="IPR002541">
    <property type="entry name" value="Cyt_c_assembly"/>
</dbReference>
<sequence>MTGAEAANALFVATILVYAAAMFAYAVEYAFDKRAPKRAKALVTAGGTADDDTGAEVTGTGAEAPSPAEAPISPAAARGAGRLGLVLTYLGTAALAASIVVRVVYTGRWPWGNMFEYTVGVALAGMATWLVLVTRGAVPRRLGLFATFAVTMVLGTSVRVYTEAGPLVPALDSYWIIIHVTAAIAASGILMIGCVFAILHLLKRSHDRRVSDGKRVRFPLSIAERLPDATALERMTFKIHVFAFPLLTFGIIAGSVWAHLAWGRYWAWDPKEVWAFIAWVVYAAYLHARVSGRSAKANAPWIAILGYAVMLFNLTAVNLVFSGLHSYAGV</sequence>
<evidence type="ECO:0000256" key="5">
    <source>
        <dbReference type="ARBA" id="ARBA00023136"/>
    </source>
</evidence>
<feature type="transmembrane region" description="Helical" evidence="7">
    <location>
        <begin position="117"/>
        <end position="135"/>
    </location>
</feature>
<protein>
    <submittedName>
        <fullName evidence="9">C-type cytochrome biogenesis protein CcsB</fullName>
    </submittedName>
</protein>
<evidence type="ECO:0000313" key="10">
    <source>
        <dbReference type="Proteomes" id="UP001499851"/>
    </source>
</evidence>
<feature type="transmembrane region" description="Helical" evidence="7">
    <location>
        <begin position="302"/>
        <end position="324"/>
    </location>
</feature>